<dbReference type="Proteomes" id="UP000827872">
    <property type="component" value="Linkage Group LG07"/>
</dbReference>
<proteinExistence type="predicted"/>
<gene>
    <name evidence="1" type="ORF">K3G42_001987</name>
</gene>
<protein>
    <submittedName>
        <fullName evidence="1">Uncharacterized protein</fullName>
    </submittedName>
</protein>
<evidence type="ECO:0000313" key="2">
    <source>
        <dbReference type="Proteomes" id="UP000827872"/>
    </source>
</evidence>
<reference evidence="1" key="1">
    <citation type="submission" date="2021-08" db="EMBL/GenBank/DDBJ databases">
        <title>The first chromosome-level gecko genome reveals the dynamic sex chromosomes of Neotropical dwarf geckos (Sphaerodactylidae: Sphaerodactylus).</title>
        <authorList>
            <person name="Pinto B.J."/>
            <person name="Keating S.E."/>
            <person name="Gamble T."/>
        </authorList>
    </citation>
    <scope>NUCLEOTIDE SEQUENCE</scope>
    <source>
        <strain evidence="1">TG3544</strain>
    </source>
</reference>
<keyword evidence="2" id="KW-1185">Reference proteome</keyword>
<sequence>MLKGRGQSVALRSFFTAMEFKSLDCSSVILGFLAEPKKDAALFKKCATYSTKRGKPGLHRECLLCLGEAHIVSTCKACLSLTPRARQDRASHLKVALYERALCLPEGTEKLSASTLLVPIGTLASAPLSLARAVSDPLSKKAKKKKKEDKHWGKKPPSRECGSPNLKVPCPCSPSGPP</sequence>
<organism evidence="1 2">
    <name type="scientific">Sphaerodactylus townsendi</name>
    <dbReference type="NCBI Taxonomy" id="933632"/>
    <lineage>
        <taxon>Eukaryota</taxon>
        <taxon>Metazoa</taxon>
        <taxon>Chordata</taxon>
        <taxon>Craniata</taxon>
        <taxon>Vertebrata</taxon>
        <taxon>Euteleostomi</taxon>
        <taxon>Lepidosauria</taxon>
        <taxon>Squamata</taxon>
        <taxon>Bifurcata</taxon>
        <taxon>Gekkota</taxon>
        <taxon>Sphaerodactylidae</taxon>
        <taxon>Sphaerodactylus</taxon>
    </lineage>
</organism>
<name>A0ACB8ENQ6_9SAUR</name>
<comment type="caution">
    <text evidence="1">The sequence shown here is derived from an EMBL/GenBank/DDBJ whole genome shotgun (WGS) entry which is preliminary data.</text>
</comment>
<accession>A0ACB8ENQ6</accession>
<dbReference type="EMBL" id="CM037620">
    <property type="protein sequence ID" value="KAH7994305.1"/>
    <property type="molecule type" value="Genomic_DNA"/>
</dbReference>
<evidence type="ECO:0000313" key="1">
    <source>
        <dbReference type="EMBL" id="KAH7994305.1"/>
    </source>
</evidence>